<evidence type="ECO:0000313" key="3">
    <source>
        <dbReference type="Proteomes" id="UP000645612"/>
    </source>
</evidence>
<reference evidence="2" key="1">
    <citation type="submission" date="2020-12" db="EMBL/GenBank/DDBJ databases">
        <title>Burkholderia cepacia complex in Mexico.</title>
        <authorList>
            <person name="Estrada P."/>
        </authorList>
    </citation>
    <scope>NUCLEOTIDE SEQUENCE</scope>
    <source>
        <strain evidence="2">871</strain>
    </source>
</reference>
<keyword evidence="1" id="KW-0812">Transmembrane</keyword>
<organism evidence="2 3">
    <name type="scientific">Burkholderia cepacia</name>
    <name type="common">Pseudomonas cepacia</name>
    <dbReference type="NCBI Taxonomy" id="292"/>
    <lineage>
        <taxon>Bacteria</taxon>
        <taxon>Pseudomonadati</taxon>
        <taxon>Pseudomonadota</taxon>
        <taxon>Betaproteobacteria</taxon>
        <taxon>Burkholderiales</taxon>
        <taxon>Burkholderiaceae</taxon>
        <taxon>Burkholderia</taxon>
        <taxon>Burkholderia cepacia complex</taxon>
    </lineage>
</organism>
<dbReference type="GO" id="GO:0015093">
    <property type="term" value="F:ferrous iron transmembrane transporter activity"/>
    <property type="evidence" value="ECO:0007669"/>
    <property type="project" value="TreeGrafter"/>
</dbReference>
<keyword evidence="1" id="KW-0472">Membrane</keyword>
<sequence>AIADGIGALGAWATAGLGDGPLKGLLLEGLFGGLGTVLGFLPQILVLFLFILVLEESGYLPRAAFLLDHAMVAVGLTG</sequence>
<dbReference type="PANTHER" id="PTHR43185">
    <property type="entry name" value="FERROUS IRON TRANSPORT PROTEIN B"/>
    <property type="match status" value="1"/>
</dbReference>
<feature type="non-terminal residue" evidence="2">
    <location>
        <position position="1"/>
    </location>
</feature>
<dbReference type="PANTHER" id="PTHR43185:SF1">
    <property type="entry name" value="FE(2+) TRANSPORTER FEOB"/>
    <property type="match status" value="1"/>
</dbReference>
<dbReference type="InterPro" id="IPR050860">
    <property type="entry name" value="FeoB_GTPase"/>
</dbReference>
<dbReference type="EMBL" id="JAEDXG010000487">
    <property type="protein sequence ID" value="MBH9703062.1"/>
    <property type="molecule type" value="Genomic_DNA"/>
</dbReference>
<comment type="caution">
    <text evidence="2">The sequence shown here is derived from an EMBL/GenBank/DDBJ whole genome shotgun (WGS) entry which is preliminary data.</text>
</comment>
<evidence type="ECO:0000313" key="2">
    <source>
        <dbReference type="EMBL" id="MBH9703062.1"/>
    </source>
</evidence>
<dbReference type="GO" id="GO:0005886">
    <property type="term" value="C:plasma membrane"/>
    <property type="evidence" value="ECO:0007669"/>
    <property type="project" value="TreeGrafter"/>
</dbReference>
<feature type="transmembrane region" description="Helical" evidence="1">
    <location>
        <begin position="30"/>
        <end position="54"/>
    </location>
</feature>
<protein>
    <submittedName>
        <fullName evidence="2">Ferrous iron transporter B</fullName>
    </submittedName>
</protein>
<gene>
    <name evidence="2" type="ORF">JAO13_42350</name>
</gene>
<dbReference type="Proteomes" id="UP000645612">
    <property type="component" value="Unassembled WGS sequence"/>
</dbReference>
<name>A0A8I1DTA3_BURCE</name>
<evidence type="ECO:0000256" key="1">
    <source>
        <dbReference type="SAM" id="Phobius"/>
    </source>
</evidence>
<accession>A0A8I1DTA3</accession>
<proteinExistence type="predicted"/>
<keyword evidence="1" id="KW-1133">Transmembrane helix</keyword>
<dbReference type="AlphaFoldDB" id="A0A8I1DTA3"/>
<feature type="non-terminal residue" evidence="2">
    <location>
        <position position="78"/>
    </location>
</feature>